<sequence length="257" mass="28999">MRRLPSFAFSHDIQTLTLEKALQAGAQWQSQVWVASVAQSPGASNDARREHVVVKFLQPSMLCIPHTGGDAWMADYVPPRTMALSEDCIYRTLRPVRGSAVPHYFGLHQVQMPNREHAWMLVLEHIEGITIDEWRRSKAHRQDATLSDAEFVAWIPILKDLSTMILRCLAAVHAQNVFHKDIRRANLIIHRPSSGPTQVVVIDFGFAVTPIPTPDDVDTDKNKGLSTLRCCRGHYICIKAFTADDLQGLTPPHWYGY</sequence>
<accession>A0ACB8T6Q8</accession>
<comment type="caution">
    <text evidence="1">The sequence shown here is derived from an EMBL/GenBank/DDBJ whole genome shotgun (WGS) entry which is preliminary data.</text>
</comment>
<keyword evidence="2" id="KW-1185">Reference proteome</keyword>
<organism evidence="1 2">
    <name type="scientific">Artomyces pyxidatus</name>
    <dbReference type="NCBI Taxonomy" id="48021"/>
    <lineage>
        <taxon>Eukaryota</taxon>
        <taxon>Fungi</taxon>
        <taxon>Dikarya</taxon>
        <taxon>Basidiomycota</taxon>
        <taxon>Agaricomycotina</taxon>
        <taxon>Agaricomycetes</taxon>
        <taxon>Russulales</taxon>
        <taxon>Auriscalpiaceae</taxon>
        <taxon>Artomyces</taxon>
    </lineage>
</organism>
<evidence type="ECO:0000313" key="1">
    <source>
        <dbReference type="EMBL" id="KAI0064438.1"/>
    </source>
</evidence>
<dbReference type="Proteomes" id="UP000814140">
    <property type="component" value="Unassembled WGS sequence"/>
</dbReference>
<evidence type="ECO:0000313" key="2">
    <source>
        <dbReference type="Proteomes" id="UP000814140"/>
    </source>
</evidence>
<proteinExistence type="predicted"/>
<dbReference type="EMBL" id="MU277198">
    <property type="protein sequence ID" value="KAI0064438.1"/>
    <property type="molecule type" value="Genomic_DNA"/>
</dbReference>
<name>A0ACB8T6Q8_9AGAM</name>
<reference evidence="1" key="1">
    <citation type="submission" date="2021-03" db="EMBL/GenBank/DDBJ databases">
        <authorList>
            <consortium name="DOE Joint Genome Institute"/>
            <person name="Ahrendt S."/>
            <person name="Looney B.P."/>
            <person name="Miyauchi S."/>
            <person name="Morin E."/>
            <person name="Drula E."/>
            <person name="Courty P.E."/>
            <person name="Chicoki N."/>
            <person name="Fauchery L."/>
            <person name="Kohler A."/>
            <person name="Kuo A."/>
            <person name="Labutti K."/>
            <person name="Pangilinan J."/>
            <person name="Lipzen A."/>
            <person name="Riley R."/>
            <person name="Andreopoulos W."/>
            <person name="He G."/>
            <person name="Johnson J."/>
            <person name="Barry K.W."/>
            <person name="Grigoriev I.V."/>
            <person name="Nagy L."/>
            <person name="Hibbett D."/>
            <person name="Henrissat B."/>
            <person name="Matheny P.B."/>
            <person name="Labbe J."/>
            <person name="Martin F."/>
        </authorList>
    </citation>
    <scope>NUCLEOTIDE SEQUENCE</scope>
    <source>
        <strain evidence="1">HHB10654</strain>
    </source>
</reference>
<reference evidence="1" key="2">
    <citation type="journal article" date="2022" name="New Phytol.">
        <title>Evolutionary transition to the ectomycorrhizal habit in the genomes of a hyperdiverse lineage of mushroom-forming fungi.</title>
        <authorList>
            <person name="Looney B."/>
            <person name="Miyauchi S."/>
            <person name="Morin E."/>
            <person name="Drula E."/>
            <person name="Courty P.E."/>
            <person name="Kohler A."/>
            <person name="Kuo A."/>
            <person name="LaButti K."/>
            <person name="Pangilinan J."/>
            <person name="Lipzen A."/>
            <person name="Riley R."/>
            <person name="Andreopoulos W."/>
            <person name="He G."/>
            <person name="Johnson J."/>
            <person name="Nolan M."/>
            <person name="Tritt A."/>
            <person name="Barry K.W."/>
            <person name="Grigoriev I.V."/>
            <person name="Nagy L.G."/>
            <person name="Hibbett D."/>
            <person name="Henrissat B."/>
            <person name="Matheny P.B."/>
            <person name="Labbe J."/>
            <person name="Martin F.M."/>
        </authorList>
    </citation>
    <scope>NUCLEOTIDE SEQUENCE</scope>
    <source>
        <strain evidence="1">HHB10654</strain>
    </source>
</reference>
<protein>
    <submittedName>
        <fullName evidence="1">Uncharacterized protein</fullName>
    </submittedName>
</protein>
<gene>
    <name evidence="1" type="ORF">BV25DRAFT_237395</name>
</gene>